<gene>
    <name evidence="4" type="ORF">IV81_GL000520</name>
</gene>
<evidence type="ECO:0000259" key="3">
    <source>
        <dbReference type="Pfam" id="PF11797"/>
    </source>
</evidence>
<dbReference type="Proteomes" id="UP000051859">
    <property type="component" value="Unassembled WGS sequence"/>
</dbReference>
<keyword evidence="1" id="KW-1133">Transmembrane helix</keyword>
<dbReference type="Pfam" id="PF11797">
    <property type="entry name" value="WxLIP_HBD"/>
    <property type="match status" value="1"/>
</dbReference>
<comment type="caution">
    <text evidence="4">The sequence shown here is derived from an EMBL/GenBank/DDBJ whole genome shotgun (WGS) entry which is preliminary data.</text>
</comment>
<feature type="transmembrane region" description="Helical" evidence="1">
    <location>
        <begin position="252"/>
        <end position="273"/>
    </location>
</feature>
<keyword evidence="5" id="KW-1185">Reference proteome</keyword>
<evidence type="ECO:0000313" key="5">
    <source>
        <dbReference type="Proteomes" id="UP000051859"/>
    </source>
</evidence>
<dbReference type="InterPro" id="IPR010317">
    <property type="entry name" value="WxLIP_PGBD"/>
</dbReference>
<protein>
    <submittedName>
        <fullName evidence="4">Uncharacterized protein</fullName>
    </submittedName>
</protein>
<accession>A0A0R2L0P2</accession>
<proteinExistence type="predicted"/>
<sequence length="283" mass="33038">MQPNSGTNLSLNIYNRSKKAAKFTVWANKAITNNNMIIDYSARKITKSPNLPSTLNIYKMISPKVQNIQVPANGTKKIAFKLKMPDQQFNGRLLGGIYVRKQIEKSVKSGFTNRFNFATAIVIRQNNRQVKPELNLNKVRINNLNWTRTVETSTQNVSKTYLSHVKTAAKIYPVKNPKKIVIRQKLDNRSIAPNSSFNYQLPLKNQKLKPGKYILDLKFISKNPDQIWHWKRSFVITSKNVQDVTIQHNNHLWIWILLIALALVIVLALYLWWRKWRRYENKH</sequence>
<keyword evidence="1" id="KW-0472">Membrane</keyword>
<evidence type="ECO:0000259" key="2">
    <source>
        <dbReference type="Pfam" id="PF06030"/>
    </source>
</evidence>
<dbReference type="PATRIC" id="fig|331679.3.peg.527"/>
<dbReference type="EMBL" id="JQBX01000015">
    <property type="protein sequence ID" value="KRN93413.1"/>
    <property type="molecule type" value="Genomic_DNA"/>
</dbReference>
<evidence type="ECO:0000313" key="4">
    <source>
        <dbReference type="EMBL" id="KRN93413.1"/>
    </source>
</evidence>
<dbReference type="InterPro" id="IPR021759">
    <property type="entry name" value="WxLIP_HBD"/>
</dbReference>
<dbReference type="STRING" id="331679.IV81_GL000520"/>
<dbReference type="AlphaFoldDB" id="A0A0R2L0P2"/>
<dbReference type="Pfam" id="PF06030">
    <property type="entry name" value="WxLIP_PGBD"/>
    <property type="match status" value="1"/>
</dbReference>
<evidence type="ECO:0000256" key="1">
    <source>
        <dbReference type="SAM" id="Phobius"/>
    </source>
</evidence>
<organism evidence="4 5">
    <name type="scientific">Pediococcus stilesii</name>
    <dbReference type="NCBI Taxonomy" id="331679"/>
    <lineage>
        <taxon>Bacteria</taxon>
        <taxon>Bacillati</taxon>
        <taxon>Bacillota</taxon>
        <taxon>Bacilli</taxon>
        <taxon>Lactobacillales</taxon>
        <taxon>Lactobacillaceae</taxon>
        <taxon>Pediococcus</taxon>
    </lineage>
</organism>
<feature type="domain" description="WxL Interacting Protein host binding" evidence="3">
    <location>
        <begin position="111"/>
        <end position="244"/>
    </location>
</feature>
<feature type="domain" description="WxL Interacting Protein peptidoglycan binding" evidence="2">
    <location>
        <begin position="1"/>
        <end position="100"/>
    </location>
</feature>
<name>A0A0R2L0P2_9LACO</name>
<keyword evidence="1" id="KW-0812">Transmembrane</keyword>
<reference evidence="4 5" key="1">
    <citation type="journal article" date="2015" name="Genome Announc.">
        <title>Expanding the biotechnology potential of lactobacilli through comparative genomics of 213 strains and associated genera.</title>
        <authorList>
            <person name="Sun Z."/>
            <person name="Harris H.M."/>
            <person name="McCann A."/>
            <person name="Guo C."/>
            <person name="Argimon S."/>
            <person name="Zhang W."/>
            <person name="Yang X."/>
            <person name="Jeffery I.B."/>
            <person name="Cooney J.C."/>
            <person name="Kagawa T.F."/>
            <person name="Liu W."/>
            <person name="Song Y."/>
            <person name="Salvetti E."/>
            <person name="Wrobel A."/>
            <person name="Rasinkangas P."/>
            <person name="Parkhill J."/>
            <person name="Rea M.C."/>
            <person name="O'Sullivan O."/>
            <person name="Ritari J."/>
            <person name="Douillard F.P."/>
            <person name="Paul Ross R."/>
            <person name="Yang R."/>
            <person name="Briner A.E."/>
            <person name="Felis G.E."/>
            <person name="de Vos W.M."/>
            <person name="Barrangou R."/>
            <person name="Klaenhammer T.R."/>
            <person name="Caufield P.W."/>
            <person name="Cui Y."/>
            <person name="Zhang H."/>
            <person name="O'Toole P.W."/>
        </authorList>
    </citation>
    <scope>NUCLEOTIDE SEQUENCE [LARGE SCALE GENOMIC DNA]</scope>
    <source>
        <strain evidence="4 5">DSM 18001</strain>
    </source>
</reference>